<dbReference type="Proteomes" id="UP001458880">
    <property type="component" value="Unassembled WGS sequence"/>
</dbReference>
<gene>
    <name evidence="1" type="ORF">QE152_g18089</name>
</gene>
<evidence type="ECO:0000313" key="1">
    <source>
        <dbReference type="EMBL" id="KAK9728277.1"/>
    </source>
</evidence>
<reference evidence="1 2" key="1">
    <citation type="journal article" date="2024" name="BMC Genomics">
        <title>De novo assembly and annotation of Popillia japonica's genome with initial clues to its potential as an invasive pest.</title>
        <authorList>
            <person name="Cucini C."/>
            <person name="Boschi S."/>
            <person name="Funari R."/>
            <person name="Cardaioli E."/>
            <person name="Iannotti N."/>
            <person name="Marturano G."/>
            <person name="Paoli F."/>
            <person name="Bruttini M."/>
            <person name="Carapelli A."/>
            <person name="Frati F."/>
            <person name="Nardi F."/>
        </authorList>
    </citation>
    <scope>NUCLEOTIDE SEQUENCE [LARGE SCALE GENOMIC DNA]</scope>
    <source>
        <strain evidence="1">DMR45628</strain>
    </source>
</reference>
<dbReference type="AlphaFoldDB" id="A0AAW1L4J1"/>
<protein>
    <submittedName>
        <fullName evidence="1">Uncharacterized protein</fullName>
    </submittedName>
</protein>
<dbReference type="EMBL" id="JASPKY010000171">
    <property type="protein sequence ID" value="KAK9728277.1"/>
    <property type="molecule type" value="Genomic_DNA"/>
</dbReference>
<sequence length="90" mass="9386">MAARSMVSGSLAAGGRWRPILVGRRPTYTQRGTGCPGVAEFGLRGGCPPLGARDKWAHILRLAVTRGHRGMGSGSALRLGRGISGPISFD</sequence>
<proteinExistence type="predicted"/>
<accession>A0AAW1L4J1</accession>
<name>A0AAW1L4J1_POPJA</name>
<comment type="caution">
    <text evidence="1">The sequence shown here is derived from an EMBL/GenBank/DDBJ whole genome shotgun (WGS) entry which is preliminary data.</text>
</comment>
<keyword evidence="2" id="KW-1185">Reference proteome</keyword>
<evidence type="ECO:0000313" key="2">
    <source>
        <dbReference type="Proteomes" id="UP001458880"/>
    </source>
</evidence>
<organism evidence="1 2">
    <name type="scientific">Popillia japonica</name>
    <name type="common">Japanese beetle</name>
    <dbReference type="NCBI Taxonomy" id="7064"/>
    <lineage>
        <taxon>Eukaryota</taxon>
        <taxon>Metazoa</taxon>
        <taxon>Ecdysozoa</taxon>
        <taxon>Arthropoda</taxon>
        <taxon>Hexapoda</taxon>
        <taxon>Insecta</taxon>
        <taxon>Pterygota</taxon>
        <taxon>Neoptera</taxon>
        <taxon>Endopterygota</taxon>
        <taxon>Coleoptera</taxon>
        <taxon>Polyphaga</taxon>
        <taxon>Scarabaeiformia</taxon>
        <taxon>Scarabaeidae</taxon>
        <taxon>Rutelinae</taxon>
        <taxon>Popillia</taxon>
    </lineage>
</organism>